<dbReference type="Pfam" id="PF10531">
    <property type="entry name" value="SLBB"/>
    <property type="match status" value="1"/>
</dbReference>
<organism evidence="4">
    <name type="scientific">Capitella teleta</name>
    <name type="common">Polychaete worm</name>
    <dbReference type="NCBI Taxonomy" id="283909"/>
    <lineage>
        <taxon>Eukaryota</taxon>
        <taxon>Metazoa</taxon>
        <taxon>Spiralia</taxon>
        <taxon>Lophotrochozoa</taxon>
        <taxon>Annelida</taxon>
        <taxon>Polychaeta</taxon>
        <taxon>Sedentaria</taxon>
        <taxon>Scolecida</taxon>
        <taxon>Capitellidae</taxon>
        <taxon>Capitella</taxon>
    </lineage>
</organism>
<dbReference type="InterPro" id="IPR019554">
    <property type="entry name" value="Soluble_ligand-bd"/>
</dbReference>
<feature type="domain" description="Polysaccharide export protein N-terminal" evidence="2">
    <location>
        <begin position="156"/>
        <end position="220"/>
    </location>
</feature>
<evidence type="ECO:0000256" key="1">
    <source>
        <dbReference type="ARBA" id="ARBA00022729"/>
    </source>
</evidence>
<dbReference type="EnsemblMetazoa" id="CapteT186818">
    <property type="protein sequence ID" value="CapteP186818"/>
    <property type="gene ID" value="CapteG186818"/>
</dbReference>
<sequence length="322" mass="35565">YFDSESLFNIAVLGDIQSPGEYRIPIDSHLNKLNFYHPIYDGLAFNANYTVIRDGLQIKVSSNSLSEWVLKSGDAVLISLDKRNVGKTEKEGKGRRNAKDTINEATTLKPIEDTVEITSENPVIESQDGKEVKKLSNDVENRSENSAIISSARVRDPEHYQLQSGDILVVGLPGEEGFNKNFLVGRDGTIHLPEIGQLKIAGLTLREVEKVIYTSLSDVFLGLDNLTIQLKEKRLLVTVLGFVNNPGEVELPSTGNIQMAITEAGGFVDGAQLDKLQLRRDGKKNVFNFKRYLDTGDPNVLPEIKSLDEIFVPTSPGLSSVH</sequence>
<feature type="domain" description="Soluble ligand binding" evidence="3">
    <location>
        <begin position="237"/>
        <end position="283"/>
    </location>
</feature>
<dbReference type="Pfam" id="PF02563">
    <property type="entry name" value="Poly_export"/>
    <property type="match status" value="1"/>
</dbReference>
<evidence type="ECO:0000313" key="5">
    <source>
        <dbReference type="EnsemblMetazoa" id="CapteP186818"/>
    </source>
</evidence>
<evidence type="ECO:0000259" key="3">
    <source>
        <dbReference type="Pfam" id="PF10531"/>
    </source>
</evidence>
<reference evidence="6" key="1">
    <citation type="submission" date="2012-12" db="EMBL/GenBank/DDBJ databases">
        <authorList>
            <person name="Hellsten U."/>
            <person name="Grimwood J."/>
            <person name="Chapman J.A."/>
            <person name="Shapiro H."/>
            <person name="Aerts A."/>
            <person name="Otillar R.P."/>
            <person name="Terry A.Y."/>
            <person name="Boore J.L."/>
            <person name="Simakov O."/>
            <person name="Marletaz F."/>
            <person name="Cho S.-J."/>
            <person name="Edsinger-Gonzales E."/>
            <person name="Havlak P."/>
            <person name="Kuo D.-H."/>
            <person name="Larsson T."/>
            <person name="Lv J."/>
            <person name="Arendt D."/>
            <person name="Savage R."/>
            <person name="Osoegawa K."/>
            <person name="de Jong P."/>
            <person name="Lindberg D.R."/>
            <person name="Seaver E.C."/>
            <person name="Weisblat D.A."/>
            <person name="Putnam N.H."/>
            <person name="Grigoriev I.V."/>
            <person name="Rokhsar D.S."/>
        </authorList>
    </citation>
    <scope>NUCLEOTIDE SEQUENCE</scope>
    <source>
        <strain evidence="6">I ESC-2004</strain>
    </source>
</reference>
<dbReference type="OMA" id="QISIAFW"/>
<feature type="non-terminal residue" evidence="4">
    <location>
        <position position="1"/>
    </location>
</feature>
<keyword evidence="1" id="KW-0732">Signal</keyword>
<evidence type="ECO:0000313" key="6">
    <source>
        <dbReference type="Proteomes" id="UP000014760"/>
    </source>
</evidence>
<evidence type="ECO:0000259" key="2">
    <source>
        <dbReference type="Pfam" id="PF02563"/>
    </source>
</evidence>
<dbReference type="GO" id="GO:0015159">
    <property type="term" value="F:polysaccharide transmembrane transporter activity"/>
    <property type="evidence" value="ECO:0007669"/>
    <property type="project" value="InterPro"/>
</dbReference>
<reference evidence="4 6" key="2">
    <citation type="journal article" date="2013" name="Nature">
        <title>Insights into bilaterian evolution from three spiralian genomes.</title>
        <authorList>
            <person name="Simakov O."/>
            <person name="Marletaz F."/>
            <person name="Cho S.J."/>
            <person name="Edsinger-Gonzales E."/>
            <person name="Havlak P."/>
            <person name="Hellsten U."/>
            <person name="Kuo D.H."/>
            <person name="Larsson T."/>
            <person name="Lv J."/>
            <person name="Arendt D."/>
            <person name="Savage R."/>
            <person name="Osoegawa K."/>
            <person name="de Jong P."/>
            <person name="Grimwood J."/>
            <person name="Chapman J.A."/>
            <person name="Shapiro H."/>
            <person name="Aerts A."/>
            <person name="Otillar R.P."/>
            <person name="Terry A.Y."/>
            <person name="Boore J.L."/>
            <person name="Grigoriev I.V."/>
            <person name="Lindberg D.R."/>
            <person name="Seaver E.C."/>
            <person name="Weisblat D.A."/>
            <person name="Putnam N.H."/>
            <person name="Rokhsar D.S."/>
        </authorList>
    </citation>
    <scope>NUCLEOTIDE SEQUENCE</scope>
    <source>
        <strain evidence="4 6">I ESC-2004</strain>
    </source>
</reference>
<dbReference type="InterPro" id="IPR049712">
    <property type="entry name" value="Poly_export"/>
</dbReference>
<dbReference type="PANTHER" id="PTHR33619">
    <property type="entry name" value="POLYSACCHARIDE EXPORT PROTEIN GFCE-RELATED"/>
    <property type="match status" value="1"/>
</dbReference>
<name>R7U4V3_CAPTE</name>
<gene>
    <name evidence="4" type="ORF">CAPTEDRAFT_186818</name>
</gene>
<dbReference type="EMBL" id="KB305518">
    <property type="protein sequence ID" value="ELU00969.1"/>
    <property type="molecule type" value="Genomic_DNA"/>
</dbReference>
<protein>
    <submittedName>
        <fullName evidence="4 5">Uncharacterized protein</fullName>
    </submittedName>
</protein>
<dbReference type="PANTHER" id="PTHR33619:SF3">
    <property type="entry name" value="POLYSACCHARIDE EXPORT PROTEIN GFCE-RELATED"/>
    <property type="match status" value="1"/>
</dbReference>
<keyword evidence="6" id="KW-1185">Reference proteome</keyword>
<dbReference type="Proteomes" id="UP000014760">
    <property type="component" value="Unassembled WGS sequence"/>
</dbReference>
<accession>R7U4V3</accession>
<evidence type="ECO:0000313" key="4">
    <source>
        <dbReference type="EMBL" id="ELU00969.1"/>
    </source>
</evidence>
<dbReference type="Gene3D" id="3.30.1950.10">
    <property type="entry name" value="wza like domain"/>
    <property type="match status" value="1"/>
</dbReference>
<proteinExistence type="predicted"/>
<dbReference type="AlphaFoldDB" id="R7U4V3"/>
<dbReference type="Gene3D" id="3.10.560.10">
    <property type="entry name" value="Outer membrane lipoprotein wza domain like"/>
    <property type="match status" value="1"/>
</dbReference>
<reference evidence="5" key="3">
    <citation type="submission" date="2015-06" db="UniProtKB">
        <authorList>
            <consortium name="EnsemblMetazoa"/>
        </authorList>
    </citation>
    <scope>IDENTIFICATION</scope>
</reference>
<feature type="non-terminal residue" evidence="4">
    <location>
        <position position="322"/>
    </location>
</feature>
<dbReference type="InterPro" id="IPR003715">
    <property type="entry name" value="Poly_export_N"/>
</dbReference>
<dbReference type="EMBL" id="AMQN01047191">
    <property type="status" value="NOT_ANNOTATED_CDS"/>
    <property type="molecule type" value="Genomic_DNA"/>
</dbReference>
<dbReference type="HOGENOM" id="CLU_864853_0_0_1"/>